<dbReference type="InterPro" id="IPR038538">
    <property type="entry name" value="MTERF_sf"/>
</dbReference>
<dbReference type="Pfam" id="PF02536">
    <property type="entry name" value="mTERF"/>
    <property type="match status" value="1"/>
</dbReference>
<proteinExistence type="inferred from homology"/>
<dbReference type="AlphaFoldDB" id="A0A0A9A1P9"/>
<dbReference type="PANTHER" id="PTHR13068:SF102">
    <property type="entry name" value="OS11G0246100 PROTEIN"/>
    <property type="match status" value="1"/>
</dbReference>
<dbReference type="SMART" id="SM00733">
    <property type="entry name" value="Mterf"/>
    <property type="match status" value="4"/>
</dbReference>
<evidence type="ECO:0000256" key="3">
    <source>
        <dbReference type="ARBA" id="ARBA00022946"/>
    </source>
</evidence>
<evidence type="ECO:0000256" key="2">
    <source>
        <dbReference type="ARBA" id="ARBA00022472"/>
    </source>
</evidence>
<keyword evidence="3" id="KW-0809">Transit peptide</keyword>
<evidence type="ECO:0000256" key="1">
    <source>
        <dbReference type="ARBA" id="ARBA00007692"/>
    </source>
</evidence>
<sequence length="212" mass="23391">MSSLERVIKPNIALLRQCGLSVRDIVQMCSRNGRVLVYNQESLKAFVLRAEELGVPRSSRMFKYALSAVVCASEEKVAAKLEYLKMTLGCSKTEAAIAVSKAPSILGFSEECLLRKIEFLINEVGMEPQYIVGRPGLFTLSLEKRLVPRHYVMKVLQAKGLLKSDMSFCTLALIGEATFKLKFIDRHMDSVTGLADAYASARAGGVPPEVQL</sequence>
<comment type="similarity">
    <text evidence="1">Belongs to the mTERF family.</text>
</comment>
<dbReference type="PANTHER" id="PTHR13068">
    <property type="entry name" value="CGI-12 PROTEIN-RELATED"/>
    <property type="match status" value="1"/>
</dbReference>
<dbReference type="GO" id="GO:0003676">
    <property type="term" value="F:nucleic acid binding"/>
    <property type="evidence" value="ECO:0007669"/>
    <property type="project" value="InterPro"/>
</dbReference>
<name>A0A0A9A1P9_ARUDO</name>
<dbReference type="FunFam" id="1.25.70.10:FF:000001">
    <property type="entry name" value="Mitochondrial transcription termination factor-like"/>
    <property type="match status" value="1"/>
</dbReference>
<dbReference type="InterPro" id="IPR003690">
    <property type="entry name" value="MTERF"/>
</dbReference>
<accession>A0A0A9A1P9</accession>
<keyword evidence="2" id="KW-0806">Transcription termination</keyword>
<keyword evidence="2" id="KW-0805">Transcription regulation</keyword>
<reference evidence="4" key="2">
    <citation type="journal article" date="2015" name="Data Brief">
        <title>Shoot transcriptome of the giant reed, Arundo donax.</title>
        <authorList>
            <person name="Barrero R.A."/>
            <person name="Guerrero F.D."/>
            <person name="Moolhuijzen P."/>
            <person name="Goolsby J.A."/>
            <person name="Tidwell J."/>
            <person name="Bellgard S.E."/>
            <person name="Bellgard M.I."/>
        </authorList>
    </citation>
    <scope>NUCLEOTIDE SEQUENCE</scope>
    <source>
        <tissue evidence="4">Shoot tissue taken approximately 20 cm above the soil surface</tissue>
    </source>
</reference>
<keyword evidence="2" id="KW-0804">Transcription</keyword>
<protein>
    <submittedName>
        <fullName evidence="4">Uncharacterized protein</fullName>
    </submittedName>
</protein>
<evidence type="ECO:0000313" key="4">
    <source>
        <dbReference type="EMBL" id="JAD45554.1"/>
    </source>
</evidence>
<dbReference type="GO" id="GO:0006353">
    <property type="term" value="P:DNA-templated transcription termination"/>
    <property type="evidence" value="ECO:0007669"/>
    <property type="project" value="UniProtKB-KW"/>
</dbReference>
<dbReference type="Gene3D" id="1.25.70.10">
    <property type="entry name" value="Transcription termination factor 3, mitochondrial"/>
    <property type="match status" value="1"/>
</dbReference>
<dbReference type="EMBL" id="GBRH01252341">
    <property type="protein sequence ID" value="JAD45554.1"/>
    <property type="molecule type" value="Transcribed_RNA"/>
</dbReference>
<organism evidence="4">
    <name type="scientific">Arundo donax</name>
    <name type="common">Giant reed</name>
    <name type="synonym">Donax arundinaceus</name>
    <dbReference type="NCBI Taxonomy" id="35708"/>
    <lineage>
        <taxon>Eukaryota</taxon>
        <taxon>Viridiplantae</taxon>
        <taxon>Streptophyta</taxon>
        <taxon>Embryophyta</taxon>
        <taxon>Tracheophyta</taxon>
        <taxon>Spermatophyta</taxon>
        <taxon>Magnoliopsida</taxon>
        <taxon>Liliopsida</taxon>
        <taxon>Poales</taxon>
        <taxon>Poaceae</taxon>
        <taxon>PACMAD clade</taxon>
        <taxon>Arundinoideae</taxon>
        <taxon>Arundineae</taxon>
        <taxon>Arundo</taxon>
    </lineage>
</organism>
<reference evidence="4" key="1">
    <citation type="submission" date="2014-09" db="EMBL/GenBank/DDBJ databases">
        <authorList>
            <person name="Magalhaes I.L.F."/>
            <person name="Oliveira U."/>
            <person name="Santos F.R."/>
            <person name="Vidigal T.H.D.A."/>
            <person name="Brescovit A.D."/>
            <person name="Santos A.J."/>
        </authorList>
    </citation>
    <scope>NUCLEOTIDE SEQUENCE</scope>
    <source>
        <tissue evidence="4">Shoot tissue taken approximately 20 cm above the soil surface</tissue>
    </source>
</reference>